<dbReference type="GeneID" id="101983251"/>
<feature type="region of interest" description="Disordered" evidence="2">
    <location>
        <begin position="166"/>
        <end position="185"/>
    </location>
</feature>
<keyword evidence="1" id="KW-0175">Coiled coil</keyword>
<dbReference type="Pfam" id="PF15066">
    <property type="entry name" value="CAGE1"/>
    <property type="match status" value="1"/>
</dbReference>
<protein>
    <submittedName>
        <fullName evidence="5">Cancer-associated gene 1 protein isoform X3</fullName>
    </submittedName>
</protein>
<feature type="coiled-coil region" evidence="1">
    <location>
        <begin position="339"/>
        <end position="413"/>
    </location>
</feature>
<feature type="coiled-coil region" evidence="1">
    <location>
        <begin position="203"/>
        <end position="314"/>
    </location>
</feature>
<proteinExistence type="predicted"/>
<evidence type="ECO:0000256" key="1">
    <source>
        <dbReference type="SAM" id="Coils"/>
    </source>
</evidence>
<feature type="coiled-coil region" evidence="1">
    <location>
        <begin position="573"/>
        <end position="635"/>
    </location>
</feature>
<accession>A0ABM1U9L0</accession>
<organism evidence="4 5">
    <name type="scientific">Microtus ochrogaster</name>
    <name type="common">Prairie vole</name>
    <dbReference type="NCBI Taxonomy" id="79684"/>
    <lineage>
        <taxon>Eukaryota</taxon>
        <taxon>Metazoa</taxon>
        <taxon>Chordata</taxon>
        <taxon>Craniata</taxon>
        <taxon>Vertebrata</taxon>
        <taxon>Euteleostomi</taxon>
        <taxon>Mammalia</taxon>
        <taxon>Eutheria</taxon>
        <taxon>Euarchontoglires</taxon>
        <taxon>Glires</taxon>
        <taxon>Rodentia</taxon>
        <taxon>Myomorpha</taxon>
        <taxon>Muroidea</taxon>
        <taxon>Cricetidae</taxon>
        <taxon>Arvicolinae</taxon>
        <taxon>Microtus</taxon>
    </lineage>
</organism>
<keyword evidence="4" id="KW-1185">Reference proteome</keyword>
<gene>
    <name evidence="5" type="primary">Cage1</name>
</gene>
<dbReference type="PANTHER" id="PTHR36864:SF1">
    <property type="entry name" value="CANCER-ASSOCIATED GENE 1 PROTEIN"/>
    <property type="match status" value="1"/>
</dbReference>
<evidence type="ECO:0000313" key="5">
    <source>
        <dbReference type="RefSeq" id="XP_026638672.1"/>
    </source>
</evidence>
<evidence type="ECO:0000256" key="2">
    <source>
        <dbReference type="SAM" id="MobiDB-lite"/>
    </source>
</evidence>
<sequence>MIFQDLSEAFSSLEKPELQSHEYNTVDAGEKPYALKGENPLETRISENQDQLVHEHVRKSRSLSLNYYRGETQPLMEKSLARSSVVDVTFNTSQPQSFLRRENGCASGESSFDTEDCLDLLDLRTDHEIEPEVSSKEMQHSGEISETSGSHQQQVTEDGVDSLAITPWSPAGISKSRSQDNCTVPDRELSLESLEPLEEDMALNEALQRLKQINKKQEMQIQELHGRNLYLENKVKELQTKVTKQQVFADIINKLKENIEELIDDKYNVLLEKNDINKKFQDLQEVLANTKKHLQETKKDKETLQLQVKKIKIHYVHLQERYVAEIQLKNRSVSQYLEIEKTLSKKDEELQRLQRYKGELEKATSSALNLLKREKETRKQEILSFQEEFQKREKEYLKERRKLKSRVEKLTAQVKNFLFTCEKERAKTTKFQPQVDELGQENTGLWQQSAKGEVHTCTPNFEIIQSREQLEEAMEPDGTQGEKGLPSNLFLNCSPCKETSELPPMKRTSPLASRMHSLLALTVGLLTCQVTNFDVDEARNARDAPVLLAVKLDKYHNLNEELDFLITKLGGLLESKEDHYSRLIEENDKYRRHVGSLINKVTSYEEIIKCADQRLEISHSQIAHLEERNRHLEDLIRMPKEKARRPRPRLENHPKSMTLVDHLDGHCKECSIST</sequence>
<evidence type="ECO:0000313" key="4">
    <source>
        <dbReference type="Proteomes" id="UP000694915"/>
    </source>
</evidence>
<dbReference type="Proteomes" id="UP000694915">
    <property type="component" value="Chromosome 16"/>
</dbReference>
<feature type="region of interest" description="Disordered" evidence="2">
    <location>
        <begin position="130"/>
        <end position="158"/>
    </location>
</feature>
<feature type="domain" description="Cancer-associated gene protein 1 N-terminal" evidence="3">
    <location>
        <begin position="2"/>
        <end position="415"/>
    </location>
</feature>
<dbReference type="InterPro" id="IPR029381">
    <property type="entry name" value="CAGE1_N"/>
</dbReference>
<feature type="compositionally biased region" description="Basic and acidic residues" evidence="2">
    <location>
        <begin position="130"/>
        <end position="140"/>
    </location>
</feature>
<dbReference type="PANTHER" id="PTHR36864">
    <property type="entry name" value="CANCER-ASSOCIATED GENE 1 PROTEIN"/>
    <property type="match status" value="1"/>
</dbReference>
<dbReference type="RefSeq" id="XP_026638672.1">
    <property type="nucleotide sequence ID" value="XM_026782871.1"/>
</dbReference>
<evidence type="ECO:0000259" key="3">
    <source>
        <dbReference type="Pfam" id="PF15066"/>
    </source>
</evidence>
<feature type="compositionally biased region" description="Polar residues" evidence="2">
    <location>
        <begin position="142"/>
        <end position="156"/>
    </location>
</feature>
<name>A0ABM1U9L0_MICOH</name>
<dbReference type="InterPro" id="IPR052686">
    <property type="entry name" value="CAGE1_homolog"/>
</dbReference>
<reference evidence="5" key="1">
    <citation type="submission" date="2025-08" db="UniProtKB">
        <authorList>
            <consortium name="RefSeq"/>
        </authorList>
    </citation>
    <scope>IDENTIFICATION</scope>
</reference>